<sequence>MPLPHTRFVHSSSLSLSLSPPSSFPFPLPLIPFGVSIALGFPLLFQSPYLSFSPSPSCSLSSPSPSSTLSLTGFPLAPHLLLLPPPSLSFPFPPASSLLLSFPFPPVSSLLPESRSVLLFTTYSSPPISPPPSLSSCLSSSHLRTFPPSPFPLPQASACFPSPINGPSGPSTRPPPSCHPTPTFSAAPPHLTHQPSSPSHPHHAQPVFRHISLASPESLSDPSLDSLPPPYESIFLLHRHSTFAPPIALTPPPAPSWPSSSPQILLPPSRPTLLPHPPVAPHPGAPEPTQKHGAGNDRWAAGARRRIRPRSHAPPNLPHIPPNPVSLRRSLQTSRKQFTLQTRLTYLTHTPHRCASTPGMSAVTVALSSVSPLCFYAQFSRLFCDKVVLDVA</sequence>
<feature type="compositionally biased region" description="Pro residues" evidence="1">
    <location>
        <begin position="276"/>
        <end position="286"/>
    </location>
</feature>
<protein>
    <submittedName>
        <fullName evidence="2">Uncharacterized protein</fullName>
    </submittedName>
</protein>
<proteinExistence type="predicted"/>
<accession>A0A3R7QZ73</accession>
<reference evidence="2 3" key="1">
    <citation type="submission" date="2018-04" db="EMBL/GenBank/DDBJ databases">
        <authorList>
            <person name="Zhang X."/>
            <person name="Yuan J."/>
            <person name="Li F."/>
            <person name="Xiang J."/>
        </authorList>
    </citation>
    <scope>NUCLEOTIDE SEQUENCE [LARGE SCALE GENOMIC DNA]</scope>
    <source>
        <tissue evidence="2">Muscle</tissue>
    </source>
</reference>
<gene>
    <name evidence="2" type="ORF">C7M84_022393</name>
</gene>
<dbReference type="EMBL" id="QCYY01000544">
    <property type="protein sequence ID" value="ROT84419.1"/>
    <property type="molecule type" value="Genomic_DNA"/>
</dbReference>
<evidence type="ECO:0000313" key="2">
    <source>
        <dbReference type="EMBL" id="ROT84419.1"/>
    </source>
</evidence>
<feature type="compositionally biased region" description="Low complexity" evidence="1">
    <location>
        <begin position="188"/>
        <end position="199"/>
    </location>
</feature>
<feature type="region of interest" description="Disordered" evidence="1">
    <location>
        <begin position="276"/>
        <end position="296"/>
    </location>
</feature>
<reference evidence="2 3" key="2">
    <citation type="submission" date="2019-01" db="EMBL/GenBank/DDBJ databases">
        <title>The decoding of complex shrimp genome reveals the adaptation for benthos swimmer, frequently molting mechanism and breeding impact on genome.</title>
        <authorList>
            <person name="Sun Y."/>
            <person name="Gao Y."/>
            <person name="Yu Y."/>
        </authorList>
    </citation>
    <scope>NUCLEOTIDE SEQUENCE [LARGE SCALE GENOMIC DNA]</scope>
    <source>
        <tissue evidence="2">Muscle</tissue>
    </source>
</reference>
<comment type="caution">
    <text evidence="2">The sequence shown here is derived from an EMBL/GenBank/DDBJ whole genome shotgun (WGS) entry which is preliminary data.</text>
</comment>
<dbReference type="STRING" id="6689.A0A3R7QZ73"/>
<evidence type="ECO:0000313" key="3">
    <source>
        <dbReference type="Proteomes" id="UP000283509"/>
    </source>
</evidence>
<evidence type="ECO:0000256" key="1">
    <source>
        <dbReference type="SAM" id="MobiDB-lite"/>
    </source>
</evidence>
<keyword evidence="3" id="KW-1185">Reference proteome</keyword>
<organism evidence="2 3">
    <name type="scientific">Penaeus vannamei</name>
    <name type="common">Whiteleg shrimp</name>
    <name type="synonym">Litopenaeus vannamei</name>
    <dbReference type="NCBI Taxonomy" id="6689"/>
    <lineage>
        <taxon>Eukaryota</taxon>
        <taxon>Metazoa</taxon>
        <taxon>Ecdysozoa</taxon>
        <taxon>Arthropoda</taxon>
        <taxon>Crustacea</taxon>
        <taxon>Multicrustacea</taxon>
        <taxon>Malacostraca</taxon>
        <taxon>Eumalacostraca</taxon>
        <taxon>Eucarida</taxon>
        <taxon>Decapoda</taxon>
        <taxon>Dendrobranchiata</taxon>
        <taxon>Penaeoidea</taxon>
        <taxon>Penaeidae</taxon>
        <taxon>Penaeus</taxon>
    </lineage>
</organism>
<name>A0A3R7QZ73_PENVA</name>
<dbReference type="AlphaFoldDB" id="A0A3R7QZ73"/>
<dbReference type="Proteomes" id="UP000283509">
    <property type="component" value="Unassembled WGS sequence"/>
</dbReference>
<feature type="region of interest" description="Disordered" evidence="1">
    <location>
        <begin position="162"/>
        <end position="204"/>
    </location>
</feature>